<gene>
    <name evidence="1" type="ORF">SOIL9_82520</name>
</gene>
<dbReference type="KEGG" id="gms:SOIL9_82520"/>
<proteinExistence type="predicted"/>
<dbReference type="Proteomes" id="UP000464178">
    <property type="component" value="Chromosome"/>
</dbReference>
<sequence>MARDFGSVELPYTLSRAGDAVQPLFDAVSPNAVRSDQEVVELALLLPLWQAMELEAAASRRGMTTGQMLRRVIGELLAAQPAVAAS</sequence>
<evidence type="ECO:0000313" key="1">
    <source>
        <dbReference type="EMBL" id="VTS00235.1"/>
    </source>
</evidence>
<evidence type="ECO:0000313" key="2">
    <source>
        <dbReference type="Proteomes" id="UP000464178"/>
    </source>
</evidence>
<name>A0A6P2DF20_9BACT</name>
<dbReference type="EMBL" id="LR593886">
    <property type="protein sequence ID" value="VTS00235.1"/>
    <property type="molecule type" value="Genomic_DNA"/>
</dbReference>
<protein>
    <submittedName>
        <fullName evidence="1">Uncharacterized protein</fullName>
    </submittedName>
</protein>
<keyword evidence="2" id="KW-1185">Reference proteome</keyword>
<organism evidence="1 2">
    <name type="scientific">Gemmata massiliana</name>
    <dbReference type="NCBI Taxonomy" id="1210884"/>
    <lineage>
        <taxon>Bacteria</taxon>
        <taxon>Pseudomonadati</taxon>
        <taxon>Planctomycetota</taxon>
        <taxon>Planctomycetia</taxon>
        <taxon>Gemmatales</taxon>
        <taxon>Gemmataceae</taxon>
        <taxon>Gemmata</taxon>
    </lineage>
</organism>
<accession>A0A6P2DF20</accession>
<dbReference type="AlphaFoldDB" id="A0A6P2DF20"/>
<reference evidence="1 2" key="1">
    <citation type="submission" date="2019-05" db="EMBL/GenBank/DDBJ databases">
        <authorList>
            <consortium name="Science for Life Laboratories"/>
        </authorList>
    </citation>
    <scope>NUCLEOTIDE SEQUENCE [LARGE SCALE GENOMIC DNA]</scope>
    <source>
        <strain evidence="1">Soil9</strain>
    </source>
</reference>
<dbReference type="RefSeq" id="WP_162672112.1">
    <property type="nucleotide sequence ID" value="NZ_LR593886.1"/>
</dbReference>